<keyword evidence="1" id="KW-0732">Signal</keyword>
<feature type="signal peptide" evidence="1">
    <location>
        <begin position="1"/>
        <end position="22"/>
    </location>
</feature>
<sequence>MRKNIFLLIVCLAILLTANIFAQEEKNGTSGFFVTPELSVWGLGAIAGYRFSGFLSDNMDTIPYVGVKGGYFYDNYYRLPDGSVFSHPTAGYNAEDSSYSYWLLSWQSGLIQSFLSEGKHDYIGLDLSYKGELRNNINDAKKNELLFSSDIPEKNASLSSFLKASFFINYRLPHPVHQYVQGAYAEVWYLTMPDTMGSAPGGSLSYSAFGADTSYAFTAFDSDTGKNEFCIVVAVHAGGEYVYGDAIPFYSKGYAWEYIRGADGHGLDTLASLAANAEVRFYFPSPGIIANLAIWPVLYIFSDNGYFWDDAPSDGTQVSTAGAGFALEFAPVLVLSMSTQWRLTDTNIDGTKWVPIKISLGSYLF</sequence>
<dbReference type="EMBL" id="JBCHKQ010000003">
    <property type="protein sequence ID" value="MEM5948257.1"/>
    <property type="molecule type" value="Genomic_DNA"/>
</dbReference>
<dbReference type="Proteomes" id="UP001466331">
    <property type="component" value="Unassembled WGS sequence"/>
</dbReference>
<protein>
    <recommendedName>
        <fullName evidence="4">Bacterial surface antigen (D15) domain-containing protein</fullName>
    </recommendedName>
</protein>
<keyword evidence="3" id="KW-1185">Reference proteome</keyword>
<accession>A0ABU9UDN8</accession>
<evidence type="ECO:0008006" key="4">
    <source>
        <dbReference type="Google" id="ProtNLM"/>
    </source>
</evidence>
<dbReference type="RefSeq" id="WP_420069710.1">
    <property type="nucleotide sequence ID" value="NZ_JBCHKQ010000003.1"/>
</dbReference>
<comment type="caution">
    <text evidence="2">The sequence shown here is derived from an EMBL/GenBank/DDBJ whole genome shotgun (WGS) entry which is preliminary data.</text>
</comment>
<proteinExistence type="predicted"/>
<reference evidence="2 3" key="1">
    <citation type="submission" date="2024-03" db="EMBL/GenBank/DDBJ databases">
        <title>Ignisphaera cupida sp. nov., a hyperthermophilic hydrolytic archaeon from a hot spring of Kamchatka, and proposal of Ignisphaeraceae fam. nov.</title>
        <authorList>
            <person name="Podosokorskaya O.A."/>
            <person name="Elcheninov A.G."/>
            <person name="Maltseva A.I."/>
            <person name="Zayulina K.S."/>
            <person name="Novikov A."/>
            <person name="Merkel A.Y."/>
        </authorList>
    </citation>
    <scope>NUCLEOTIDE SEQUENCE [LARGE SCALE GENOMIC DNA]</scope>
    <source>
        <strain evidence="2 3">38H-sp</strain>
    </source>
</reference>
<evidence type="ECO:0000256" key="1">
    <source>
        <dbReference type="SAM" id="SignalP"/>
    </source>
</evidence>
<evidence type="ECO:0000313" key="3">
    <source>
        <dbReference type="Proteomes" id="UP001466331"/>
    </source>
</evidence>
<evidence type="ECO:0000313" key="2">
    <source>
        <dbReference type="EMBL" id="MEM5948257.1"/>
    </source>
</evidence>
<feature type="chain" id="PRO_5045688357" description="Bacterial surface antigen (D15) domain-containing protein" evidence="1">
    <location>
        <begin position="23"/>
        <end position="365"/>
    </location>
</feature>
<gene>
    <name evidence="2" type="ORF">WKV44_06850</name>
</gene>
<organism evidence="2 3">
    <name type="scientific">Rarispira pelagica</name>
    <dbReference type="NCBI Taxonomy" id="3141764"/>
    <lineage>
        <taxon>Bacteria</taxon>
        <taxon>Pseudomonadati</taxon>
        <taxon>Spirochaetota</taxon>
        <taxon>Spirochaetia</taxon>
        <taxon>Winmispirales</taxon>
        <taxon>Winmispiraceae</taxon>
        <taxon>Rarispira</taxon>
    </lineage>
</organism>
<name>A0ABU9UDN8_9SPIR</name>